<dbReference type="PROSITE" id="PS50105">
    <property type="entry name" value="SAM_DOMAIN"/>
    <property type="match status" value="1"/>
</dbReference>
<name>A0AAW0BQG0_9AGAR</name>
<dbReference type="InterPro" id="IPR001660">
    <property type="entry name" value="SAM"/>
</dbReference>
<feature type="compositionally biased region" description="Basic and acidic residues" evidence="1">
    <location>
        <begin position="785"/>
        <end position="810"/>
    </location>
</feature>
<dbReference type="Gene3D" id="2.30.29.30">
    <property type="entry name" value="Pleckstrin-homology domain (PH domain)/Phosphotyrosine-binding domain (PTB)"/>
    <property type="match status" value="1"/>
</dbReference>
<dbReference type="Pfam" id="PF07647">
    <property type="entry name" value="SAM_2"/>
    <property type="match status" value="1"/>
</dbReference>
<evidence type="ECO:0000259" key="3">
    <source>
        <dbReference type="PROSITE" id="PS50021"/>
    </source>
</evidence>
<feature type="compositionally biased region" description="Low complexity" evidence="1">
    <location>
        <begin position="410"/>
        <end position="430"/>
    </location>
</feature>
<feature type="region of interest" description="Disordered" evidence="1">
    <location>
        <begin position="512"/>
        <end position="581"/>
    </location>
</feature>
<organism evidence="5 6">
    <name type="scientific">Paramarasmius palmivorus</name>
    <dbReference type="NCBI Taxonomy" id="297713"/>
    <lineage>
        <taxon>Eukaryota</taxon>
        <taxon>Fungi</taxon>
        <taxon>Dikarya</taxon>
        <taxon>Basidiomycota</taxon>
        <taxon>Agaricomycotina</taxon>
        <taxon>Agaricomycetes</taxon>
        <taxon>Agaricomycetidae</taxon>
        <taxon>Agaricales</taxon>
        <taxon>Marasmiineae</taxon>
        <taxon>Marasmiaceae</taxon>
        <taxon>Paramarasmius</taxon>
    </lineage>
</organism>
<feature type="compositionally biased region" description="Pro residues" evidence="1">
    <location>
        <begin position="26"/>
        <end position="35"/>
    </location>
</feature>
<feature type="compositionally biased region" description="Polar residues" evidence="1">
    <location>
        <begin position="77"/>
        <end position="92"/>
    </location>
</feature>
<dbReference type="SMART" id="SM00454">
    <property type="entry name" value="SAM"/>
    <property type="match status" value="1"/>
</dbReference>
<keyword evidence="6" id="KW-1185">Reference proteome</keyword>
<evidence type="ECO:0000313" key="6">
    <source>
        <dbReference type="Proteomes" id="UP001383192"/>
    </source>
</evidence>
<reference evidence="5 6" key="1">
    <citation type="submission" date="2024-01" db="EMBL/GenBank/DDBJ databases">
        <title>A draft genome for a cacao thread blight-causing isolate of Paramarasmius palmivorus.</title>
        <authorList>
            <person name="Baruah I.K."/>
            <person name="Bukari Y."/>
            <person name="Amoako-Attah I."/>
            <person name="Meinhardt L.W."/>
            <person name="Bailey B.A."/>
            <person name="Cohen S.P."/>
        </authorList>
    </citation>
    <scope>NUCLEOTIDE SEQUENCE [LARGE SCALE GENOMIC DNA]</scope>
    <source>
        <strain evidence="5 6">GH-12</strain>
    </source>
</reference>
<feature type="compositionally biased region" description="Basic and acidic residues" evidence="1">
    <location>
        <begin position="847"/>
        <end position="859"/>
    </location>
</feature>
<feature type="region of interest" description="Disordered" evidence="1">
    <location>
        <begin position="997"/>
        <end position="1044"/>
    </location>
</feature>
<dbReference type="Pfam" id="PF00169">
    <property type="entry name" value="PH"/>
    <property type="match status" value="1"/>
</dbReference>
<evidence type="ECO:0000259" key="4">
    <source>
        <dbReference type="PROSITE" id="PS50105"/>
    </source>
</evidence>
<dbReference type="SMART" id="SM00233">
    <property type="entry name" value="PH"/>
    <property type="match status" value="1"/>
</dbReference>
<feature type="compositionally biased region" description="Acidic residues" evidence="1">
    <location>
        <begin position="142"/>
        <end position="156"/>
    </location>
</feature>
<dbReference type="SUPFAM" id="SSF47769">
    <property type="entry name" value="SAM/Pointed domain"/>
    <property type="match status" value="1"/>
</dbReference>
<feature type="compositionally biased region" description="Low complexity" evidence="1">
    <location>
        <begin position="278"/>
        <end position="300"/>
    </location>
</feature>
<comment type="caution">
    <text evidence="5">The sequence shown here is derived from an EMBL/GenBank/DDBJ whole genome shotgun (WGS) entry which is preliminary data.</text>
</comment>
<dbReference type="InterPro" id="IPR013761">
    <property type="entry name" value="SAM/pointed_sf"/>
</dbReference>
<feature type="compositionally biased region" description="Polar residues" evidence="1">
    <location>
        <begin position="339"/>
        <end position="351"/>
    </location>
</feature>
<dbReference type="Proteomes" id="UP001383192">
    <property type="component" value="Unassembled WGS sequence"/>
</dbReference>
<dbReference type="InterPro" id="IPR001715">
    <property type="entry name" value="CH_dom"/>
</dbReference>
<feature type="compositionally biased region" description="Basic and acidic residues" evidence="1">
    <location>
        <begin position="132"/>
        <end position="141"/>
    </location>
</feature>
<feature type="domain" description="SAM" evidence="4">
    <location>
        <begin position="447"/>
        <end position="512"/>
    </location>
</feature>
<dbReference type="PANTHER" id="PTHR48125:SF10">
    <property type="entry name" value="OS12G0136300 PROTEIN"/>
    <property type="match status" value="1"/>
</dbReference>
<dbReference type="PANTHER" id="PTHR48125">
    <property type="entry name" value="LP07818P1"/>
    <property type="match status" value="1"/>
</dbReference>
<feature type="region of interest" description="Disordered" evidence="1">
    <location>
        <begin position="22"/>
        <end position="92"/>
    </location>
</feature>
<feature type="compositionally biased region" description="Low complexity" evidence="1">
    <location>
        <begin position="63"/>
        <end position="74"/>
    </location>
</feature>
<dbReference type="SUPFAM" id="SSF50729">
    <property type="entry name" value="PH domain-like"/>
    <property type="match status" value="1"/>
</dbReference>
<dbReference type="InterPro" id="IPR011993">
    <property type="entry name" value="PH-like_dom_sf"/>
</dbReference>
<feature type="compositionally biased region" description="Basic and acidic residues" evidence="1">
    <location>
        <begin position="679"/>
        <end position="691"/>
    </location>
</feature>
<feature type="region of interest" description="Disordered" evidence="1">
    <location>
        <begin position="106"/>
        <end position="391"/>
    </location>
</feature>
<feature type="compositionally biased region" description="Basic and acidic residues" evidence="1">
    <location>
        <begin position="240"/>
        <end position="258"/>
    </location>
</feature>
<gene>
    <name evidence="5" type="ORF">VNI00_014629</name>
</gene>
<dbReference type="PROSITE" id="PS50021">
    <property type="entry name" value="CH"/>
    <property type="match status" value="1"/>
</dbReference>
<feature type="region of interest" description="Disordered" evidence="1">
    <location>
        <begin position="1072"/>
        <end position="1092"/>
    </location>
</feature>
<feature type="region of interest" description="Disordered" evidence="1">
    <location>
        <begin position="624"/>
        <end position="883"/>
    </location>
</feature>
<accession>A0AAW0BQG0</accession>
<feature type="domain" description="PH" evidence="2">
    <location>
        <begin position="876"/>
        <end position="974"/>
    </location>
</feature>
<dbReference type="InterPro" id="IPR001849">
    <property type="entry name" value="PH_domain"/>
</dbReference>
<feature type="compositionally biased region" description="Low complexity" evidence="1">
    <location>
        <begin position="658"/>
        <end position="668"/>
    </location>
</feature>
<protein>
    <submittedName>
        <fullName evidence="5">Uncharacterized protein</fullName>
    </submittedName>
</protein>
<dbReference type="CDD" id="cd13316">
    <property type="entry name" value="PH_Boi"/>
    <property type="match status" value="1"/>
</dbReference>
<feature type="domain" description="Calponin-homology (CH)" evidence="3">
    <location>
        <begin position="1096"/>
        <end position="1204"/>
    </location>
</feature>
<evidence type="ECO:0000256" key="1">
    <source>
        <dbReference type="SAM" id="MobiDB-lite"/>
    </source>
</evidence>
<feature type="compositionally biased region" description="Polar residues" evidence="1">
    <location>
        <begin position="314"/>
        <end position="323"/>
    </location>
</feature>
<dbReference type="Gene3D" id="1.10.418.10">
    <property type="entry name" value="Calponin-like domain"/>
    <property type="match status" value="1"/>
</dbReference>
<dbReference type="EMBL" id="JAYKXP010000084">
    <property type="protein sequence ID" value="KAK7029375.1"/>
    <property type="molecule type" value="Genomic_DNA"/>
</dbReference>
<proteinExistence type="predicted"/>
<dbReference type="PROSITE" id="PS50003">
    <property type="entry name" value="PH_DOMAIN"/>
    <property type="match status" value="1"/>
</dbReference>
<feature type="compositionally biased region" description="Low complexity" evidence="1">
    <location>
        <begin position="561"/>
        <end position="579"/>
    </location>
</feature>
<dbReference type="AlphaFoldDB" id="A0AAW0BQG0"/>
<dbReference type="SUPFAM" id="SSF47576">
    <property type="entry name" value="Calponin-homology domain, CH-domain"/>
    <property type="match status" value="1"/>
</dbReference>
<feature type="compositionally biased region" description="Polar residues" evidence="1">
    <location>
        <begin position="692"/>
        <end position="701"/>
    </location>
</feature>
<dbReference type="Gene3D" id="1.10.150.50">
    <property type="entry name" value="Transcription Factor, Ets-1"/>
    <property type="match status" value="1"/>
</dbReference>
<feature type="compositionally biased region" description="Basic and acidic residues" evidence="1">
    <location>
        <begin position="157"/>
        <end position="182"/>
    </location>
</feature>
<feature type="compositionally biased region" description="Low complexity" evidence="1">
    <location>
        <begin position="352"/>
        <end position="391"/>
    </location>
</feature>
<evidence type="ECO:0000313" key="5">
    <source>
        <dbReference type="EMBL" id="KAK7029375.1"/>
    </source>
</evidence>
<feature type="compositionally biased region" description="Acidic residues" evidence="1">
    <location>
        <begin position="202"/>
        <end position="214"/>
    </location>
</feature>
<dbReference type="InterPro" id="IPR036872">
    <property type="entry name" value="CH_dom_sf"/>
</dbReference>
<feature type="region of interest" description="Disordered" evidence="1">
    <location>
        <begin position="406"/>
        <end position="443"/>
    </location>
</feature>
<evidence type="ECO:0000259" key="2">
    <source>
        <dbReference type="PROSITE" id="PS50003"/>
    </source>
</evidence>
<dbReference type="CDD" id="cd09535">
    <property type="entry name" value="SAM_BOI-like_fungal"/>
    <property type="match status" value="1"/>
</dbReference>
<sequence>MYSFFLKKGRNLAGKVGLFPEGYTTPVPPVPPIPPEALAQAASMSSTVRAEAGAGDGSHAAEQSQPSSSVQPPSIYINGQQTEGSHSQEMQATMTDVQQAIEQLGRGGHGTSIDDGEDRDGARSFSFASSRGDGDTDRETDTDFEMSDVDQQGEDGEGWHKGAREKLAEKARRAVEEAEKLESMMAGGSSSNRYSAPPIEVEMSDESEGEGDEDYTTKSSLFFRRHSRIPEVDEEEEEQGESKATVDREENHVIVPERDDIDAQTATATQTSFPAVGSPPAQVATPPAAQTPVQPSSPSPEVQKRISEPGVSAPSPTASSIFTGSGIPPPGLGGDDTTQEVALSNSTFQVFSPSPIQPTSTSPRTSASHPSSPQPLTTSVSSTSTAPFPSAPSSIFASEITASPSSPLHTAASITSTTVPTSSAPPSTKSETADSSNQSLPADPATWTLQDVLSWLQQRGFDETVQEKFTEQEITGDVLLDLDVQVLKTEIGIMAFGKRARLIAAIGELKRNTQGGSDTGSPIGTGPGSTGSPMGMSPAYQHSPAFFPGIPQSPHSTNSYTHSASHSRTHSQSQQSARSFPGSAADLSAVLGVEGVGLGIQNGNGAINGKSRPANLMLPSSDVNEDVEKEALSENDAPPTTSSSRRRFFGRSMDSTNSRGSRGSGSHSPIVGDRNSTGEVKDTSEEKDTKDNNSIATTSSGRHARARKSIDNGRGGGERLSIFGSTFGPSLGKHRKPAPRYSSIGEDGVLSGSEKDKEKTSSSFHMPRLTGGRKSSGRPGSSSGFKDKEKKIEVVPIKETKEKEKEKSDARPGSSSGRDPQLLRKRTSSYPGSNTKEKLGAANGEDDGQRKRNVSEGDASKSPLKPGQSVLEQIGEPDHAGWMRKKGDRYNSWKLRYFVLKGPHLYYLRSDSKSETKIKGYIHIIGYKVTVDENVNPGKYGFRIDHDNDKTHYFSSDEKNSLRDWMKAIMKATIGRDYTRPVVSSCNIPTIPLMVAQAMNPSPRPPSPTARDATQKALRRENPNQLSSRDARVLMGLPSPDNKDQREKLETFFNYDGMPPDMNAAAREVANLTPAPPRPSREARRASVSTAQANNIPVDDSLIEWANSHLPSSLQITDTSGSICGGLTLLRLAESIKGRPSSPPVPDSAFPTDVDDDKLEGLFKLFDFLLDNDVKMGSVSINDIKQGKRDKIIQLLKALRAWEEKRKAIVNSIGKGTVHAGGFIAPVASPMATLY</sequence>